<feature type="domain" description="N-acetyltransferase" evidence="4">
    <location>
        <begin position="12"/>
        <end position="173"/>
    </location>
</feature>
<comment type="similarity">
    <text evidence="3">Belongs to the acetyltransferase family. RimJ subfamily.</text>
</comment>
<evidence type="ECO:0000259" key="4">
    <source>
        <dbReference type="PROSITE" id="PS51186"/>
    </source>
</evidence>
<dbReference type="InterPro" id="IPR000182">
    <property type="entry name" value="GNAT_dom"/>
</dbReference>
<dbReference type="InterPro" id="IPR016181">
    <property type="entry name" value="Acyl_CoA_acyltransferase"/>
</dbReference>
<dbReference type="PROSITE" id="PS51186">
    <property type="entry name" value="GNAT"/>
    <property type="match status" value="1"/>
</dbReference>
<dbReference type="Gene3D" id="3.40.630.30">
    <property type="match status" value="1"/>
</dbReference>
<dbReference type="PANTHER" id="PTHR43792:SF8">
    <property type="entry name" value="[RIBOSOMAL PROTEIN US5]-ALANINE N-ACETYLTRANSFERASE"/>
    <property type="match status" value="1"/>
</dbReference>
<evidence type="ECO:0000313" key="5">
    <source>
        <dbReference type="EMBL" id="NDJ19977.1"/>
    </source>
</evidence>
<dbReference type="EMBL" id="WVIE01000051">
    <property type="protein sequence ID" value="NDJ19977.1"/>
    <property type="molecule type" value="Genomic_DNA"/>
</dbReference>
<accession>A0A8J7Z3Y0</accession>
<dbReference type="RefSeq" id="WP_162425500.1">
    <property type="nucleotide sequence ID" value="NZ_WVIE01000051.1"/>
</dbReference>
<name>A0A8J7Z3Y0_9CYAN</name>
<gene>
    <name evidence="5" type="ORF">GS601_22310</name>
</gene>
<evidence type="ECO:0000256" key="3">
    <source>
        <dbReference type="ARBA" id="ARBA00038502"/>
    </source>
</evidence>
<evidence type="ECO:0000313" key="6">
    <source>
        <dbReference type="Proteomes" id="UP000646053"/>
    </source>
</evidence>
<dbReference type="Proteomes" id="UP000646053">
    <property type="component" value="Unassembled WGS sequence"/>
</dbReference>
<proteinExistence type="inferred from homology"/>
<dbReference type="SUPFAM" id="SSF55729">
    <property type="entry name" value="Acyl-CoA N-acyltransferases (Nat)"/>
    <property type="match status" value="1"/>
</dbReference>
<keyword evidence="6" id="KW-1185">Reference proteome</keyword>
<evidence type="ECO:0000256" key="1">
    <source>
        <dbReference type="ARBA" id="ARBA00022679"/>
    </source>
</evidence>
<dbReference type="GO" id="GO:0016747">
    <property type="term" value="F:acyltransferase activity, transferring groups other than amino-acyl groups"/>
    <property type="evidence" value="ECO:0007669"/>
    <property type="project" value="InterPro"/>
</dbReference>
<reference evidence="5" key="1">
    <citation type="submission" date="2019-12" db="EMBL/GenBank/DDBJ databases">
        <title>High-Quality draft genome sequences of three cyanobacteria isolated from the limestone walls of the Old Cathedral of Coimbra.</title>
        <authorList>
            <person name="Tiago I."/>
            <person name="Soares F."/>
            <person name="Portugal A."/>
        </authorList>
    </citation>
    <scope>NUCLEOTIDE SEQUENCE</scope>
    <source>
        <strain evidence="5">A</strain>
    </source>
</reference>
<organism evidence="5 6">
    <name type="scientific">Myxacorys almedinensis A</name>
    <dbReference type="NCBI Taxonomy" id="2690445"/>
    <lineage>
        <taxon>Bacteria</taxon>
        <taxon>Bacillati</taxon>
        <taxon>Cyanobacteriota</taxon>
        <taxon>Cyanophyceae</taxon>
        <taxon>Leptolyngbyales</taxon>
        <taxon>Leptolyngbyaceae</taxon>
        <taxon>Myxacorys</taxon>
        <taxon>Myxacorys almedinensis</taxon>
    </lineage>
</organism>
<evidence type="ECO:0000256" key="2">
    <source>
        <dbReference type="ARBA" id="ARBA00023315"/>
    </source>
</evidence>
<dbReference type="InterPro" id="IPR051531">
    <property type="entry name" value="N-acetyltransferase"/>
</dbReference>
<sequence>MLAQSTLETIRLILRPLSLADAPLLQGAAGAHEVADTMISIPHPYPDGEAEQYIQRQIQNFKAGHSVSFVIERKSEKAFCGVIEIRDIEREHSQAELSFWLTAQVWGQGYMSEALKPMLRFGFKNLDLNRLYAYHMVRNPGSGKVLQKNGFIQEGVLRQRVRKWGVFEDVKIWAILRGDWRGEAV</sequence>
<protein>
    <submittedName>
        <fullName evidence="5">GNAT family N-acetyltransferase</fullName>
    </submittedName>
</protein>
<keyword evidence="2" id="KW-0012">Acyltransferase</keyword>
<dbReference type="PANTHER" id="PTHR43792">
    <property type="entry name" value="GNAT FAMILY, PUTATIVE (AFU_ORTHOLOGUE AFUA_3G00765)-RELATED-RELATED"/>
    <property type="match status" value="1"/>
</dbReference>
<keyword evidence="1" id="KW-0808">Transferase</keyword>
<comment type="caution">
    <text evidence="5">The sequence shown here is derived from an EMBL/GenBank/DDBJ whole genome shotgun (WGS) entry which is preliminary data.</text>
</comment>
<dbReference type="Pfam" id="PF13302">
    <property type="entry name" value="Acetyltransf_3"/>
    <property type="match status" value="1"/>
</dbReference>
<dbReference type="AlphaFoldDB" id="A0A8J7Z3Y0"/>